<keyword evidence="1" id="KW-0732">Signal</keyword>
<organism evidence="2 3">
    <name type="scientific">Mesorhizobium loti R88b</name>
    <dbReference type="NCBI Taxonomy" id="935548"/>
    <lineage>
        <taxon>Bacteria</taxon>
        <taxon>Pseudomonadati</taxon>
        <taxon>Pseudomonadota</taxon>
        <taxon>Alphaproteobacteria</taxon>
        <taxon>Hyphomicrobiales</taxon>
        <taxon>Phyllobacteriaceae</taxon>
        <taxon>Mesorhizobium</taxon>
    </lineage>
</organism>
<protein>
    <recommendedName>
        <fullName evidence="4">Cytochrome c domain-containing protein</fullName>
    </recommendedName>
</protein>
<accession>A0A6M7WVR1</accession>
<evidence type="ECO:0008006" key="4">
    <source>
        <dbReference type="Google" id="ProtNLM"/>
    </source>
</evidence>
<proteinExistence type="predicted"/>
<dbReference type="EMBL" id="CP033367">
    <property type="protein sequence ID" value="QKD03948.1"/>
    <property type="molecule type" value="Genomic_DNA"/>
</dbReference>
<sequence>MRRLALLLTTLVMVALAAQLANAAENPVTIVDDPAVLATLDAKGYGFAALFGVAGEGDLKTLYEKAPAYHAIVDTVASDIATLRAEMKAGGRTLYEVTDGNVGRIMDMRWLKTEAARFRLVGVVNRLDRRDFAALLGDKSCGEVRFIYRLAYSFRKSGKLLASRLPFNFNAVYSVAPDADGGCVGVAGRWTPQLDESVDAGWLIGGPLEKTGLTFKQLELNAQVVRFPSGQETEFGGQAAYLMRIFAIDGATVSEKPLENTPDVARLSDDATLKKRLADYVSANVTAVDLGAYEIPDEFLAKKVISWSTFGSARQANHPFTPLFQPADFARLDYAALKLVRTPEALVERLDNGACQGCHQAGSTAGFHFIGLDDKTTSPLNHIEVGISPHLHAEIPRRQAWLHATAEGKEPNRFRPLSFAPPATWTDAGDVDYAPAEMTMPCLMPDDAKRFGATWQCGSGTVCTPLATASGVRTTLAQCLLPKDSEKMFSGHPCLTGSITSNAAQPFNDRYGITGQFAAFAPDVSRTAYTCRPPKIGVPAGIAYRACDDKDRAFTAFKAGKPMPNEICGLVGGKKFDVCVATNNFDQCLGGAVNRGNRPACDAEHFCREDYMCQSMPPDTPGISKVKGIGFCSPTYFIFQMRIDNHATPWASPTSTTLDAGFGAAEEE</sequence>
<feature type="chain" id="PRO_5026655992" description="Cytochrome c domain-containing protein" evidence="1">
    <location>
        <begin position="24"/>
        <end position="668"/>
    </location>
</feature>
<reference evidence="2 3" key="1">
    <citation type="submission" date="2018-10" db="EMBL/GenBank/DDBJ databases">
        <authorList>
            <person name="Perry B.J."/>
            <person name="Sullivan J.T."/>
            <person name="Murphy R.J.T."/>
            <person name="Ramsay J.P."/>
            <person name="Ronson C.W."/>
        </authorList>
    </citation>
    <scope>NUCLEOTIDE SEQUENCE [LARGE SCALE GENOMIC DNA]</scope>
    <source>
        <strain evidence="2 3">R88b</strain>
    </source>
</reference>
<dbReference type="RefSeq" id="WP_027028870.1">
    <property type="nucleotide sequence ID" value="NZ_CP033367.1"/>
</dbReference>
<dbReference type="AlphaFoldDB" id="A0A6M7WVR1"/>
<evidence type="ECO:0000313" key="2">
    <source>
        <dbReference type="EMBL" id="QKD03948.1"/>
    </source>
</evidence>
<evidence type="ECO:0000313" key="3">
    <source>
        <dbReference type="Proteomes" id="UP000503017"/>
    </source>
</evidence>
<gene>
    <name evidence="2" type="ORF">EB235_22675</name>
</gene>
<evidence type="ECO:0000256" key="1">
    <source>
        <dbReference type="SAM" id="SignalP"/>
    </source>
</evidence>
<dbReference type="Proteomes" id="UP000503017">
    <property type="component" value="Chromosome"/>
</dbReference>
<name>A0A6M7WVR1_RHILI</name>
<feature type="signal peptide" evidence="1">
    <location>
        <begin position="1"/>
        <end position="23"/>
    </location>
</feature>